<name>A0A2Z2HVX4_9EURY</name>
<dbReference type="RefSeq" id="WP_086888064.1">
    <property type="nucleotide sequence ID" value="NZ_CP019893.1"/>
</dbReference>
<reference evidence="2" key="1">
    <citation type="submission" date="2017-02" db="EMBL/GenBank/DDBJ databases">
        <title>Natronthermophilus aegyptiacus gen. nov.,sp. nov., an aerobic, extremely halophilic alkalithermophilic archaeon isolated from the athalassohaline Wadi An Natrun, Egypt.</title>
        <authorList>
            <person name="Zhao B."/>
        </authorList>
    </citation>
    <scope>NUCLEOTIDE SEQUENCE [LARGE SCALE GENOMIC DNA]</scope>
    <source>
        <strain evidence="2">JW/NM-HA 15</strain>
    </source>
</reference>
<proteinExistence type="predicted"/>
<dbReference type="EMBL" id="CP019893">
    <property type="protein sequence ID" value="ARS89687.1"/>
    <property type="molecule type" value="Genomic_DNA"/>
</dbReference>
<sequence length="119" mass="12633">MRRRAFISLAAVVPLAGCSGLLGGGVEETISDEELVEFEADDGAELTVTVDVVEVDDLDLEDEMDGLEREGVGIRIDRQGAGPIETRTVHDSETFELTVDDGGTHTVMIIGGTADVTIE</sequence>
<organism evidence="1 2">
    <name type="scientific">Natrarchaeobaculum aegyptiacum</name>
    <dbReference type="NCBI Taxonomy" id="745377"/>
    <lineage>
        <taxon>Archaea</taxon>
        <taxon>Methanobacteriati</taxon>
        <taxon>Methanobacteriota</taxon>
        <taxon>Stenosarchaea group</taxon>
        <taxon>Halobacteria</taxon>
        <taxon>Halobacteriales</taxon>
        <taxon>Natrialbaceae</taxon>
        <taxon>Natrarchaeobaculum</taxon>
    </lineage>
</organism>
<gene>
    <name evidence="1" type="ORF">B1756_07995</name>
</gene>
<dbReference type="Proteomes" id="UP000250088">
    <property type="component" value="Chromosome"/>
</dbReference>
<dbReference type="OrthoDB" id="166436at2157"/>
<accession>A0A2Z2HVX4</accession>
<protein>
    <submittedName>
        <fullName evidence="1">Uncharacterized protein</fullName>
    </submittedName>
</protein>
<dbReference type="AlphaFoldDB" id="A0A2Z2HVX4"/>
<dbReference type="GeneID" id="32894013"/>
<keyword evidence="2" id="KW-1185">Reference proteome</keyword>
<evidence type="ECO:0000313" key="2">
    <source>
        <dbReference type="Proteomes" id="UP000250088"/>
    </source>
</evidence>
<evidence type="ECO:0000313" key="1">
    <source>
        <dbReference type="EMBL" id="ARS89687.1"/>
    </source>
</evidence>
<dbReference type="KEGG" id="naj:B1756_07995"/>